<sequence>MEGDDRTFRVDFSSEGVLRLREGVKEKLKEFMGDYTDDTLVNFMEKYVSVGSIHANLYCGLLL</sequence>
<comment type="caution">
    <text evidence="1">The sequence shown here is derived from an EMBL/GenBank/DDBJ whole genome shotgun (WGS) entry which is preliminary data.</text>
</comment>
<reference evidence="1" key="1">
    <citation type="submission" date="2020-06" db="EMBL/GenBank/DDBJ databases">
        <authorList>
            <person name="Li T."/>
            <person name="Hu X."/>
            <person name="Zhang T."/>
            <person name="Song X."/>
            <person name="Zhang H."/>
            <person name="Dai N."/>
            <person name="Sheng W."/>
            <person name="Hou X."/>
            <person name="Wei L."/>
        </authorList>
    </citation>
    <scope>NUCLEOTIDE SEQUENCE</scope>
    <source>
        <strain evidence="1">G02</strain>
        <tissue evidence="1">Leaf</tissue>
    </source>
</reference>
<dbReference type="AlphaFoldDB" id="A0AAW2KRL5"/>
<accession>A0AAW2KRL5</accession>
<evidence type="ECO:0000313" key="1">
    <source>
        <dbReference type="EMBL" id="KAL0308665.1"/>
    </source>
</evidence>
<protein>
    <submittedName>
        <fullName evidence="1">Uncharacterized protein</fullName>
    </submittedName>
</protein>
<reference evidence="1" key="2">
    <citation type="journal article" date="2024" name="Plant">
        <title>Genomic evolution and insights into agronomic trait innovations of Sesamum species.</title>
        <authorList>
            <person name="Miao H."/>
            <person name="Wang L."/>
            <person name="Qu L."/>
            <person name="Liu H."/>
            <person name="Sun Y."/>
            <person name="Le M."/>
            <person name="Wang Q."/>
            <person name="Wei S."/>
            <person name="Zheng Y."/>
            <person name="Lin W."/>
            <person name="Duan Y."/>
            <person name="Cao H."/>
            <person name="Xiong S."/>
            <person name="Wang X."/>
            <person name="Wei L."/>
            <person name="Li C."/>
            <person name="Ma Q."/>
            <person name="Ju M."/>
            <person name="Zhao R."/>
            <person name="Li G."/>
            <person name="Mu C."/>
            <person name="Tian Q."/>
            <person name="Mei H."/>
            <person name="Zhang T."/>
            <person name="Gao T."/>
            <person name="Zhang H."/>
        </authorList>
    </citation>
    <scope>NUCLEOTIDE SEQUENCE</scope>
    <source>
        <strain evidence="1">G02</strain>
    </source>
</reference>
<proteinExistence type="predicted"/>
<name>A0AAW2KRL5_SESRA</name>
<organism evidence="1">
    <name type="scientific">Sesamum radiatum</name>
    <name type="common">Black benniseed</name>
    <dbReference type="NCBI Taxonomy" id="300843"/>
    <lineage>
        <taxon>Eukaryota</taxon>
        <taxon>Viridiplantae</taxon>
        <taxon>Streptophyta</taxon>
        <taxon>Embryophyta</taxon>
        <taxon>Tracheophyta</taxon>
        <taxon>Spermatophyta</taxon>
        <taxon>Magnoliopsida</taxon>
        <taxon>eudicotyledons</taxon>
        <taxon>Gunneridae</taxon>
        <taxon>Pentapetalae</taxon>
        <taxon>asterids</taxon>
        <taxon>lamiids</taxon>
        <taxon>Lamiales</taxon>
        <taxon>Pedaliaceae</taxon>
        <taxon>Sesamum</taxon>
    </lineage>
</organism>
<dbReference type="EMBL" id="JACGWJ010000027">
    <property type="protein sequence ID" value="KAL0308665.1"/>
    <property type="molecule type" value="Genomic_DNA"/>
</dbReference>
<gene>
    <name evidence="1" type="ORF">Sradi_5808800</name>
</gene>